<evidence type="ECO:0000256" key="1">
    <source>
        <dbReference type="SAM" id="MobiDB-lite"/>
    </source>
</evidence>
<reference evidence="2" key="1">
    <citation type="submission" date="2022-10" db="EMBL/GenBank/DDBJ databases">
        <title>Puccinia triticina Genome sequencing and assembly.</title>
        <authorList>
            <person name="Li C."/>
        </authorList>
    </citation>
    <scope>NUCLEOTIDE SEQUENCE</scope>
    <source>
        <strain evidence="2">Pt15</strain>
    </source>
</reference>
<gene>
    <name evidence="2" type="ORF">PtA15_14A20</name>
</gene>
<accession>A0ABY7D2P2</accession>
<keyword evidence="3" id="KW-1185">Reference proteome</keyword>
<evidence type="ECO:0000313" key="2">
    <source>
        <dbReference type="EMBL" id="WAQ91140.1"/>
    </source>
</evidence>
<feature type="compositionally biased region" description="Polar residues" evidence="1">
    <location>
        <begin position="7"/>
        <end position="17"/>
    </location>
</feature>
<dbReference type="GeneID" id="77803786"/>
<dbReference type="Proteomes" id="UP001164743">
    <property type="component" value="Chromosome 14A"/>
</dbReference>
<dbReference type="EMBL" id="CP110434">
    <property type="protein sequence ID" value="WAQ91140.1"/>
    <property type="molecule type" value="Genomic_DNA"/>
</dbReference>
<dbReference type="RefSeq" id="XP_053026695.1">
    <property type="nucleotide sequence ID" value="XM_053162902.1"/>
</dbReference>
<evidence type="ECO:0000313" key="3">
    <source>
        <dbReference type="Proteomes" id="UP001164743"/>
    </source>
</evidence>
<organism evidence="2 3">
    <name type="scientific">Puccinia triticina</name>
    <dbReference type="NCBI Taxonomy" id="208348"/>
    <lineage>
        <taxon>Eukaryota</taxon>
        <taxon>Fungi</taxon>
        <taxon>Dikarya</taxon>
        <taxon>Basidiomycota</taxon>
        <taxon>Pucciniomycotina</taxon>
        <taxon>Pucciniomycetes</taxon>
        <taxon>Pucciniales</taxon>
        <taxon>Pucciniaceae</taxon>
        <taxon>Puccinia</taxon>
    </lineage>
</organism>
<feature type="compositionally biased region" description="Basic and acidic residues" evidence="1">
    <location>
        <begin position="35"/>
        <end position="46"/>
    </location>
</feature>
<feature type="region of interest" description="Disordered" evidence="1">
    <location>
        <begin position="1"/>
        <end position="56"/>
    </location>
</feature>
<protein>
    <submittedName>
        <fullName evidence="2">Uncharacterized protein</fullName>
    </submittedName>
</protein>
<name>A0ABY7D2P2_9BASI</name>
<sequence length="105" mass="11568">MVESTRAAKSNTKNANKIQLIGKDKPDDQLVIGEGRSEEEMHDVRGDLAPGTEPVDKSAAELEFEEDDIVESNLKGNSPTREDTDFVDLIRAVPSQLLVLNFDNV</sequence>
<proteinExistence type="predicted"/>